<dbReference type="SMART" id="SM01124">
    <property type="entry name" value="DBR1"/>
    <property type="match status" value="1"/>
</dbReference>
<dbReference type="InterPro" id="IPR007708">
    <property type="entry name" value="DBR1_C"/>
</dbReference>
<dbReference type="GO" id="GO:0046872">
    <property type="term" value="F:metal ion binding"/>
    <property type="evidence" value="ECO:0007669"/>
    <property type="project" value="UniProtKB-KW"/>
</dbReference>
<dbReference type="InterPro" id="IPR004843">
    <property type="entry name" value="Calcineurin-like_PHP"/>
</dbReference>
<evidence type="ECO:0000256" key="3">
    <source>
        <dbReference type="ARBA" id="ARBA00001954"/>
    </source>
</evidence>
<evidence type="ECO:0000256" key="14">
    <source>
        <dbReference type="SAM" id="MobiDB-lite"/>
    </source>
</evidence>
<evidence type="ECO:0000256" key="10">
    <source>
        <dbReference type="ARBA" id="ARBA00023004"/>
    </source>
</evidence>
<dbReference type="OrthoDB" id="407609at2759"/>
<gene>
    <name evidence="17 18" type="primary">LOC113208096</name>
</gene>
<dbReference type="GO" id="GO:0000398">
    <property type="term" value="P:mRNA splicing, via spliceosome"/>
    <property type="evidence" value="ECO:0007669"/>
    <property type="project" value="TreeGrafter"/>
</dbReference>
<evidence type="ECO:0000313" key="16">
    <source>
        <dbReference type="Proteomes" id="UP000504606"/>
    </source>
</evidence>
<comment type="cofactor">
    <cofactor evidence="3">
        <name>Fe(2+)</name>
        <dbReference type="ChEBI" id="CHEBI:29033"/>
    </cofactor>
</comment>
<keyword evidence="8" id="KW-0378">Hydrolase</keyword>
<evidence type="ECO:0000256" key="13">
    <source>
        <dbReference type="ARBA" id="ARBA00058627"/>
    </source>
</evidence>
<dbReference type="PANTHER" id="PTHR12849:SF0">
    <property type="entry name" value="LARIAT DEBRANCHING ENZYME"/>
    <property type="match status" value="1"/>
</dbReference>
<sequence length="533" mass="59829">MKIAVEGCAHGELEKIYDTIAYLEQKEGVKVDLLICCGDFQSTRNTQDLECMAVPIKYRDICTFYKYYSGEKIAPILTIFIGGNHEASNYLSELAYGGWVAPNIYYLGYAGVIQVAGIRIAGLSGIFKGRDFKMGHFEKAPFSSSSMRSVYHIRNLEVFRLKQISGKLDIALSHDWPRGVCHHGNMKQLLRFKPFFEEDIKNNILGSQPAEELLNLLKPTYWFSAHLHCKFSALIRHISEDDADTTSTKFLALDKCLPKRRFLQILNIPHDEDKEIALEYDLEWLSILSLTNHLLSVKQTQNYMPGPGGNGRWMFTPTKEEKDLILKKFADNLKIPTNFIRTVQAYDSSSSSGHEHGHGQPTAQLNPQTTFFCDLLGIDDPIALLLKEEGNFQSVELPLYSTNAVSCLNQPVPHNTLPEVERIGGDDSDRIEAASSKPTLHGMKLPSPKLSGLVLPPPTHKEEDLPLEDSLNEFDTVQEKESRLNPEPSAENPIIESRTPAESDVVNSGQGPLAKKFKRRNQALYSSTDNDDV</sequence>
<dbReference type="AlphaFoldDB" id="A0A6J1SIF2"/>
<dbReference type="Gene3D" id="3.60.21.10">
    <property type="match status" value="1"/>
</dbReference>
<keyword evidence="6" id="KW-0507">mRNA processing</keyword>
<dbReference type="KEGG" id="foc:113208096"/>
<dbReference type="GO" id="GO:0008419">
    <property type="term" value="F:RNA lariat debranching enzyme activity"/>
    <property type="evidence" value="ECO:0007669"/>
    <property type="project" value="TreeGrafter"/>
</dbReference>
<comment type="similarity">
    <text evidence="5">Belongs to the lariat debranching enzyme family.</text>
</comment>
<protein>
    <submittedName>
        <fullName evidence="17 18">Lariat debranching enzyme isoform X1</fullName>
    </submittedName>
</protein>
<keyword evidence="10" id="KW-0408">Iron</keyword>
<dbReference type="RefSeq" id="XP_026280737.1">
    <property type="nucleotide sequence ID" value="XM_026424952.2"/>
</dbReference>
<evidence type="ECO:0000256" key="2">
    <source>
        <dbReference type="ARBA" id="ARBA00001947"/>
    </source>
</evidence>
<name>A0A6J1SIF2_FRAOC</name>
<comment type="cofactor">
    <cofactor evidence="2">
        <name>Zn(2+)</name>
        <dbReference type="ChEBI" id="CHEBI:29105"/>
    </cofactor>
</comment>
<evidence type="ECO:0000256" key="11">
    <source>
        <dbReference type="ARBA" id="ARBA00023211"/>
    </source>
</evidence>
<dbReference type="Pfam" id="PF00149">
    <property type="entry name" value="Metallophos"/>
    <property type="match status" value="1"/>
</dbReference>
<feature type="domain" description="Lariat debranching enzyme C-terminal" evidence="15">
    <location>
        <begin position="235"/>
        <end position="382"/>
    </location>
</feature>
<dbReference type="Proteomes" id="UP000504606">
    <property type="component" value="Unplaced"/>
</dbReference>
<evidence type="ECO:0000256" key="9">
    <source>
        <dbReference type="ARBA" id="ARBA00022833"/>
    </source>
</evidence>
<accession>A0A6J1SIF2</accession>
<dbReference type="PANTHER" id="PTHR12849">
    <property type="entry name" value="RNA LARIAT DEBRANCHING ENZYME"/>
    <property type="match status" value="1"/>
</dbReference>
<keyword evidence="11" id="KW-0464">Manganese</keyword>
<feature type="region of interest" description="Disordered" evidence="14">
    <location>
        <begin position="436"/>
        <end position="533"/>
    </location>
</feature>
<evidence type="ECO:0000256" key="8">
    <source>
        <dbReference type="ARBA" id="ARBA00022801"/>
    </source>
</evidence>
<proteinExistence type="inferred from homology"/>
<dbReference type="CTD" id="38900"/>
<keyword evidence="9" id="KW-0862">Zinc</keyword>
<evidence type="ECO:0000256" key="6">
    <source>
        <dbReference type="ARBA" id="ARBA00022664"/>
    </source>
</evidence>
<evidence type="ECO:0000256" key="5">
    <source>
        <dbReference type="ARBA" id="ARBA00006045"/>
    </source>
</evidence>
<keyword evidence="16" id="KW-1185">Reference proteome</keyword>
<dbReference type="CDD" id="cd00844">
    <property type="entry name" value="MPP_Dbr1_N"/>
    <property type="match status" value="1"/>
</dbReference>
<reference evidence="17 18" key="1">
    <citation type="submission" date="2025-04" db="UniProtKB">
        <authorList>
            <consortium name="RefSeq"/>
        </authorList>
    </citation>
    <scope>IDENTIFICATION</scope>
    <source>
        <tissue evidence="17 18">Whole organism</tissue>
    </source>
</reference>
<evidence type="ECO:0000256" key="4">
    <source>
        <dbReference type="ARBA" id="ARBA00004123"/>
    </source>
</evidence>
<evidence type="ECO:0000256" key="7">
    <source>
        <dbReference type="ARBA" id="ARBA00022723"/>
    </source>
</evidence>
<comment type="function">
    <text evidence="13">Cleaves the 2'-5' phosphodiester linkage at the branch point of lariat intron pre-mRNAs after splicing and converts them into linear molecules that are subsequently degraded. It thereby facilitates ribonucleotide turnover.</text>
</comment>
<comment type="cofactor">
    <cofactor evidence="1">
        <name>Mn(2+)</name>
        <dbReference type="ChEBI" id="CHEBI:29035"/>
    </cofactor>
</comment>
<evidence type="ECO:0000259" key="15">
    <source>
        <dbReference type="SMART" id="SM01124"/>
    </source>
</evidence>
<keyword evidence="7" id="KW-0479">Metal-binding</keyword>
<evidence type="ECO:0000313" key="17">
    <source>
        <dbReference type="RefSeq" id="XP_026280737.1"/>
    </source>
</evidence>
<evidence type="ECO:0000313" key="18">
    <source>
        <dbReference type="RefSeq" id="XP_052120505.1"/>
    </source>
</evidence>
<keyword evidence="12" id="KW-0539">Nucleus</keyword>
<comment type="subcellular location">
    <subcellularLocation>
        <location evidence="4">Nucleus</location>
    </subcellularLocation>
</comment>
<dbReference type="InterPro" id="IPR041816">
    <property type="entry name" value="Dbr1_N"/>
</dbReference>
<evidence type="ECO:0000256" key="12">
    <source>
        <dbReference type="ARBA" id="ARBA00023242"/>
    </source>
</evidence>
<dbReference type="InterPro" id="IPR029052">
    <property type="entry name" value="Metallo-depent_PP-like"/>
</dbReference>
<dbReference type="SUPFAM" id="SSF56300">
    <property type="entry name" value="Metallo-dependent phosphatases"/>
    <property type="match status" value="1"/>
</dbReference>
<evidence type="ECO:0000256" key="1">
    <source>
        <dbReference type="ARBA" id="ARBA00001936"/>
    </source>
</evidence>
<dbReference type="FunFam" id="3.60.21.10:FF:000035">
    <property type="entry name" value="Lariat debranching enzyme"/>
    <property type="match status" value="1"/>
</dbReference>
<dbReference type="GeneID" id="113208096"/>
<dbReference type="GO" id="GO:0005634">
    <property type="term" value="C:nucleus"/>
    <property type="evidence" value="ECO:0007669"/>
    <property type="project" value="UniProtKB-SubCell"/>
</dbReference>
<organism evidence="16 17">
    <name type="scientific">Frankliniella occidentalis</name>
    <name type="common">Western flower thrips</name>
    <name type="synonym">Euthrips occidentalis</name>
    <dbReference type="NCBI Taxonomy" id="133901"/>
    <lineage>
        <taxon>Eukaryota</taxon>
        <taxon>Metazoa</taxon>
        <taxon>Ecdysozoa</taxon>
        <taxon>Arthropoda</taxon>
        <taxon>Hexapoda</taxon>
        <taxon>Insecta</taxon>
        <taxon>Pterygota</taxon>
        <taxon>Neoptera</taxon>
        <taxon>Paraneoptera</taxon>
        <taxon>Thysanoptera</taxon>
        <taxon>Terebrantia</taxon>
        <taxon>Thripoidea</taxon>
        <taxon>Thripidae</taxon>
        <taxon>Frankliniella</taxon>
    </lineage>
</organism>
<feature type="compositionally biased region" description="Polar residues" evidence="14">
    <location>
        <begin position="523"/>
        <end position="533"/>
    </location>
</feature>
<dbReference type="RefSeq" id="XP_052120505.1">
    <property type="nucleotide sequence ID" value="XM_052264545.1"/>
</dbReference>
<dbReference type="Pfam" id="PF05011">
    <property type="entry name" value="DBR1"/>
    <property type="match status" value="1"/>
</dbReference>